<protein>
    <recommendedName>
        <fullName evidence="13">Putative E3 ubiquitin-protein ligase UBR7</fullName>
        <ecNumber evidence="3">2.3.2.27</ecNumber>
    </recommendedName>
    <alternativeName>
        <fullName evidence="14">N-recognin-7</fullName>
    </alternativeName>
    <alternativeName>
        <fullName evidence="15">RING-type E3 ubiquitin transferase UBR7</fullName>
    </alternativeName>
</protein>
<name>A7SDR6_NEMVE</name>
<evidence type="ECO:0000259" key="18">
    <source>
        <dbReference type="PROSITE" id="PS51157"/>
    </source>
</evidence>
<keyword evidence="11" id="KW-0832">Ubl conjugation</keyword>
<evidence type="ECO:0000256" key="5">
    <source>
        <dbReference type="ARBA" id="ARBA00022553"/>
    </source>
</evidence>
<dbReference type="InterPro" id="IPR003126">
    <property type="entry name" value="Znf_UBR"/>
</dbReference>
<dbReference type="EMBL" id="DS469632">
    <property type="protein sequence ID" value="EDO38158.1"/>
    <property type="molecule type" value="Genomic_DNA"/>
</dbReference>
<dbReference type="CDD" id="cd19677">
    <property type="entry name" value="UBR-box_UBR7"/>
    <property type="match status" value="1"/>
</dbReference>
<evidence type="ECO:0000256" key="7">
    <source>
        <dbReference type="ARBA" id="ARBA00022723"/>
    </source>
</evidence>
<feature type="domain" description="UBR-type" evidence="18">
    <location>
        <begin position="37"/>
        <end position="109"/>
    </location>
</feature>
<dbReference type="AlphaFoldDB" id="A7SDR6"/>
<evidence type="ECO:0000256" key="16">
    <source>
        <dbReference type="PROSITE-ProRule" id="PRU00508"/>
    </source>
</evidence>
<dbReference type="OMA" id="GAMVYNH"/>
<keyword evidence="4" id="KW-1017">Isopeptide bond</keyword>
<dbReference type="GO" id="GO:0061630">
    <property type="term" value="F:ubiquitin protein ligase activity"/>
    <property type="evidence" value="ECO:0007669"/>
    <property type="project" value="UniProtKB-EC"/>
</dbReference>
<feature type="compositionally biased region" description="Basic and acidic residues" evidence="17">
    <location>
        <begin position="230"/>
        <end position="252"/>
    </location>
</feature>
<reference evidence="19 20" key="1">
    <citation type="journal article" date="2007" name="Science">
        <title>Sea anemone genome reveals ancestral eumetazoan gene repertoire and genomic organization.</title>
        <authorList>
            <person name="Putnam N.H."/>
            <person name="Srivastava M."/>
            <person name="Hellsten U."/>
            <person name="Dirks B."/>
            <person name="Chapman J."/>
            <person name="Salamov A."/>
            <person name="Terry A."/>
            <person name="Shapiro H."/>
            <person name="Lindquist E."/>
            <person name="Kapitonov V.V."/>
            <person name="Jurka J."/>
            <person name="Genikhovich G."/>
            <person name="Grigoriev I.V."/>
            <person name="Lucas S.M."/>
            <person name="Steele R.E."/>
            <person name="Finnerty J.R."/>
            <person name="Technau U."/>
            <person name="Martindale M.Q."/>
            <person name="Rokhsar D.S."/>
        </authorList>
    </citation>
    <scope>NUCLEOTIDE SEQUENCE [LARGE SCALE GENOMIC DNA]</scope>
    <source>
        <strain evidence="20">CH2 X CH6</strain>
    </source>
</reference>
<comment type="function">
    <text evidence="12">E3 ubiquitin-protein ligase which is a component of the N-end rule pathway. Recognizes and binds to proteins bearing specific N-terminal residues that are destabilizing according to the N-end rule, leading to their ubiquitination and subsequent degradation.</text>
</comment>
<evidence type="ECO:0000256" key="17">
    <source>
        <dbReference type="SAM" id="MobiDB-lite"/>
    </source>
</evidence>
<dbReference type="InterPro" id="IPR047506">
    <property type="entry name" value="UBR7-like_UBR-box"/>
</dbReference>
<dbReference type="STRING" id="45351.A7SDR6"/>
<keyword evidence="20" id="KW-1185">Reference proteome</keyword>
<dbReference type="InterPro" id="IPR013083">
    <property type="entry name" value="Znf_RING/FYVE/PHD"/>
</dbReference>
<comment type="catalytic activity">
    <reaction evidence="1">
        <text>S-ubiquitinyl-[E2 ubiquitin-conjugating enzyme]-L-cysteine + [acceptor protein]-L-lysine = [E2 ubiquitin-conjugating enzyme]-L-cysteine + N(6)-ubiquitinyl-[acceptor protein]-L-lysine.</text>
        <dbReference type="EC" id="2.3.2.27"/>
    </reaction>
</comment>
<dbReference type="PANTHER" id="PTHR13513:SF9">
    <property type="entry name" value="E3 UBIQUITIN-PROTEIN LIGASE UBR7-RELATED"/>
    <property type="match status" value="1"/>
</dbReference>
<dbReference type="Pfam" id="PF02207">
    <property type="entry name" value="zf-UBR"/>
    <property type="match status" value="1"/>
</dbReference>
<dbReference type="PROSITE" id="PS51157">
    <property type="entry name" value="ZF_UBR"/>
    <property type="match status" value="1"/>
</dbReference>
<dbReference type="GO" id="GO:0008270">
    <property type="term" value="F:zinc ion binding"/>
    <property type="evidence" value="ECO:0007669"/>
    <property type="project" value="UniProtKB-KW"/>
</dbReference>
<dbReference type="eggNOG" id="KOG2752">
    <property type="taxonomic scope" value="Eukaryota"/>
</dbReference>
<sequence>MEGSNLTDEVVSMVDVLQEDNELEEEANAVFGDSDDQQCTYEKGYVGRQALYACSTCSCPSSEPAGLCLACSLTCHDGHELYELYTKRNFRCDCGNSKFEGFNCKLFPDKDAVNKSNMYNQNFTGVYCTCHRPYPDPEDEIEDEMIQCIVCEDWYHSRHLGCLPPANGDYQEMICDSCMDRCTFLQAYLTLSGHNLIFCACLVPSLSSLGPSQQVITKEEVNGSIEVGPSDEKPATKNDKFKKEKQDQTFEKNSKENLDKVRFYNFDSIPSESPCKLDQLQLNVTSVKPGASFWNVGWRAQLCTCTKCKTLYNTLGVSFLTSEQDTLVAYEARGQSARQSAYESGMQALGGMGRINQVEALHEYNNMKDELTDFLREFATQGKVVKPEDIQGFFESMQARKRQRVGTANTVQYSCK</sequence>
<dbReference type="InParanoid" id="A7SDR6"/>
<evidence type="ECO:0000256" key="12">
    <source>
        <dbReference type="ARBA" id="ARBA00055627"/>
    </source>
</evidence>
<dbReference type="InterPro" id="IPR040204">
    <property type="entry name" value="UBR7"/>
</dbReference>
<comment type="pathway">
    <text evidence="2">Protein modification; protein ubiquitination.</text>
</comment>
<keyword evidence="7" id="KW-0479">Metal-binding</keyword>
<evidence type="ECO:0000256" key="3">
    <source>
        <dbReference type="ARBA" id="ARBA00012483"/>
    </source>
</evidence>
<dbReference type="PANTHER" id="PTHR13513">
    <property type="entry name" value="E3 UBIQUITIN-PROTEIN LIGASE UBR7"/>
    <property type="match status" value="1"/>
</dbReference>
<evidence type="ECO:0000256" key="11">
    <source>
        <dbReference type="ARBA" id="ARBA00022843"/>
    </source>
</evidence>
<evidence type="ECO:0000256" key="6">
    <source>
        <dbReference type="ARBA" id="ARBA00022679"/>
    </source>
</evidence>
<keyword evidence="9" id="KW-0833">Ubl conjugation pathway</keyword>
<gene>
    <name evidence="19" type="ORF">NEMVEDRAFT_v1g114533</name>
</gene>
<keyword evidence="6" id="KW-0808">Transferase</keyword>
<keyword evidence="10" id="KW-0862">Zinc</keyword>
<keyword evidence="5" id="KW-0597">Phosphoprotein</keyword>
<dbReference type="FunFam" id="3.30.40.10:FF:000183">
    <property type="entry name" value="putative E3 ubiquitin-protein ligase UBR7"/>
    <property type="match status" value="1"/>
</dbReference>
<evidence type="ECO:0000313" key="20">
    <source>
        <dbReference type="Proteomes" id="UP000001593"/>
    </source>
</evidence>
<feature type="zinc finger region" description="UBR-type" evidence="16">
    <location>
        <begin position="37"/>
        <end position="109"/>
    </location>
</feature>
<dbReference type="PhylomeDB" id="A7SDR6"/>
<evidence type="ECO:0000256" key="9">
    <source>
        <dbReference type="ARBA" id="ARBA00022786"/>
    </source>
</evidence>
<organism evidence="19 20">
    <name type="scientific">Nematostella vectensis</name>
    <name type="common">Starlet sea anemone</name>
    <dbReference type="NCBI Taxonomy" id="45351"/>
    <lineage>
        <taxon>Eukaryota</taxon>
        <taxon>Metazoa</taxon>
        <taxon>Cnidaria</taxon>
        <taxon>Anthozoa</taxon>
        <taxon>Hexacorallia</taxon>
        <taxon>Actiniaria</taxon>
        <taxon>Edwardsiidae</taxon>
        <taxon>Nematostella</taxon>
    </lineage>
</organism>
<evidence type="ECO:0000256" key="13">
    <source>
        <dbReference type="ARBA" id="ARBA00071060"/>
    </source>
</evidence>
<dbReference type="Gene3D" id="3.30.40.10">
    <property type="entry name" value="Zinc/RING finger domain, C3HC4 (zinc finger)"/>
    <property type="match status" value="1"/>
</dbReference>
<evidence type="ECO:0000313" key="19">
    <source>
        <dbReference type="EMBL" id="EDO38158.1"/>
    </source>
</evidence>
<keyword evidence="8" id="KW-0863">Zinc-finger</keyword>
<evidence type="ECO:0000256" key="8">
    <source>
        <dbReference type="ARBA" id="ARBA00022771"/>
    </source>
</evidence>
<dbReference type="SMART" id="SM00396">
    <property type="entry name" value="ZnF_UBR1"/>
    <property type="match status" value="1"/>
</dbReference>
<evidence type="ECO:0000256" key="1">
    <source>
        <dbReference type="ARBA" id="ARBA00000900"/>
    </source>
</evidence>
<dbReference type="CDD" id="cd15542">
    <property type="entry name" value="PHD_UBR7"/>
    <property type="match status" value="1"/>
</dbReference>
<accession>A7SDR6</accession>
<evidence type="ECO:0000256" key="10">
    <source>
        <dbReference type="ARBA" id="ARBA00022833"/>
    </source>
</evidence>
<feature type="region of interest" description="Disordered" evidence="17">
    <location>
        <begin position="221"/>
        <end position="252"/>
    </location>
</feature>
<dbReference type="Proteomes" id="UP000001593">
    <property type="component" value="Unassembled WGS sequence"/>
</dbReference>
<dbReference type="SUPFAM" id="SSF57903">
    <property type="entry name" value="FYVE/PHD zinc finger"/>
    <property type="match status" value="1"/>
</dbReference>
<proteinExistence type="predicted"/>
<evidence type="ECO:0000256" key="4">
    <source>
        <dbReference type="ARBA" id="ARBA00022499"/>
    </source>
</evidence>
<dbReference type="EC" id="2.3.2.27" evidence="3"/>
<evidence type="ECO:0000256" key="15">
    <source>
        <dbReference type="ARBA" id="ARBA00083573"/>
    </source>
</evidence>
<evidence type="ECO:0000256" key="2">
    <source>
        <dbReference type="ARBA" id="ARBA00004906"/>
    </source>
</evidence>
<dbReference type="InterPro" id="IPR011011">
    <property type="entry name" value="Znf_FYVE_PHD"/>
</dbReference>
<evidence type="ECO:0000256" key="14">
    <source>
        <dbReference type="ARBA" id="ARBA00078314"/>
    </source>
</evidence>
<dbReference type="HOGENOM" id="CLU_025221_0_0_1"/>